<reference evidence="1 2" key="1">
    <citation type="submission" date="2015-11" db="EMBL/GenBank/DDBJ databases">
        <title>Draft genome sequences of new species of the genus Lactobacillus isolated from orchardgrass silage.</title>
        <authorList>
            <person name="Tohno M."/>
            <person name="Tanizawa Y."/>
            <person name="Arita M."/>
        </authorList>
    </citation>
    <scope>NUCLEOTIDE SEQUENCE [LARGE SCALE GENOMIC DNA]</scope>
    <source>
        <strain evidence="1 2">IWT140</strain>
    </source>
</reference>
<name>A0A1Z5ISL0_9LACO</name>
<dbReference type="AlphaFoldDB" id="A0A1Z5ISL0"/>
<evidence type="ECO:0000313" key="1">
    <source>
        <dbReference type="EMBL" id="GAX04572.1"/>
    </source>
</evidence>
<dbReference type="EMBL" id="BCMH01000023">
    <property type="protein sequence ID" value="GAX04572.1"/>
    <property type="molecule type" value="Genomic_DNA"/>
</dbReference>
<protein>
    <submittedName>
        <fullName evidence="1">Uncharacterized protein</fullName>
    </submittedName>
</protein>
<evidence type="ECO:0000313" key="2">
    <source>
        <dbReference type="Proteomes" id="UP000198430"/>
    </source>
</evidence>
<proteinExistence type="predicted"/>
<dbReference type="RefSeq" id="WP_263849927.1">
    <property type="nucleotide sequence ID" value="NZ_BCMH01000023.1"/>
</dbReference>
<dbReference type="Proteomes" id="UP000198430">
    <property type="component" value="Unassembled WGS sequence"/>
</dbReference>
<comment type="caution">
    <text evidence="1">The sequence shown here is derived from an EMBL/GenBank/DDBJ whole genome shotgun (WGS) entry which is preliminary data.</text>
</comment>
<gene>
    <name evidence="1" type="ORF">IWT140_02214</name>
</gene>
<keyword evidence="2" id="KW-1185">Reference proteome</keyword>
<organism evidence="1 2">
    <name type="scientific">Secundilactobacillus pentosiphilus</name>
    <dbReference type="NCBI Taxonomy" id="1714682"/>
    <lineage>
        <taxon>Bacteria</taxon>
        <taxon>Bacillati</taxon>
        <taxon>Bacillota</taxon>
        <taxon>Bacilli</taxon>
        <taxon>Lactobacillales</taxon>
        <taxon>Lactobacillaceae</taxon>
        <taxon>Secundilactobacillus</taxon>
    </lineage>
</organism>
<sequence length="43" mass="5224">MKTNEEVVEELSNEDVQVRLRLVKLEQFIDTPEYSELSKYHQR</sequence>
<accession>A0A1Z5ISL0</accession>